<feature type="compositionally biased region" description="Low complexity" evidence="5">
    <location>
        <begin position="1344"/>
        <end position="1358"/>
    </location>
</feature>
<dbReference type="OrthoDB" id="436852at2759"/>
<dbReference type="InterPro" id="IPR013083">
    <property type="entry name" value="Znf_RING/FYVE/PHD"/>
</dbReference>
<feature type="region of interest" description="Disordered" evidence="5">
    <location>
        <begin position="40"/>
        <end position="69"/>
    </location>
</feature>
<evidence type="ECO:0000313" key="7">
    <source>
        <dbReference type="EMBL" id="PVU91848.1"/>
    </source>
</evidence>
<dbReference type="PROSITE" id="PS01359">
    <property type="entry name" value="ZF_PHD_1"/>
    <property type="match status" value="1"/>
</dbReference>
<evidence type="ECO:0000256" key="1">
    <source>
        <dbReference type="ARBA" id="ARBA00022723"/>
    </source>
</evidence>
<dbReference type="SUPFAM" id="SSF57903">
    <property type="entry name" value="FYVE/PHD zinc finger"/>
    <property type="match status" value="1"/>
</dbReference>
<evidence type="ECO:0000313" key="8">
    <source>
        <dbReference type="Proteomes" id="UP000245699"/>
    </source>
</evidence>
<keyword evidence="3" id="KW-0862">Zinc</keyword>
<evidence type="ECO:0000256" key="5">
    <source>
        <dbReference type="SAM" id="MobiDB-lite"/>
    </source>
</evidence>
<feature type="compositionally biased region" description="Polar residues" evidence="5">
    <location>
        <begin position="144"/>
        <end position="153"/>
    </location>
</feature>
<feature type="region of interest" description="Disordered" evidence="5">
    <location>
        <begin position="1928"/>
        <end position="1968"/>
    </location>
</feature>
<evidence type="ECO:0000256" key="4">
    <source>
        <dbReference type="PROSITE-ProRule" id="PRU00146"/>
    </source>
</evidence>
<dbReference type="InterPro" id="IPR001965">
    <property type="entry name" value="Znf_PHD"/>
</dbReference>
<dbReference type="CDD" id="cd15489">
    <property type="entry name" value="PHD_SF"/>
    <property type="match status" value="1"/>
</dbReference>
<name>A0A2T9YHM4_9FUNG</name>
<feature type="region of interest" description="Disordered" evidence="5">
    <location>
        <begin position="1"/>
        <end position="22"/>
    </location>
</feature>
<dbReference type="GO" id="GO:0008270">
    <property type="term" value="F:zinc ion binding"/>
    <property type="evidence" value="ECO:0007669"/>
    <property type="project" value="UniProtKB-KW"/>
</dbReference>
<comment type="caution">
    <text evidence="7">The sequence shown here is derived from an EMBL/GenBank/DDBJ whole genome shotgun (WGS) entry which is preliminary data.</text>
</comment>
<feature type="compositionally biased region" description="Polar residues" evidence="5">
    <location>
        <begin position="7"/>
        <end position="17"/>
    </location>
</feature>
<feature type="compositionally biased region" description="Basic residues" evidence="5">
    <location>
        <begin position="861"/>
        <end position="873"/>
    </location>
</feature>
<keyword evidence="8" id="KW-1185">Reference proteome</keyword>
<keyword evidence="1" id="KW-0479">Metal-binding</keyword>
<feature type="compositionally biased region" description="Polar residues" evidence="5">
    <location>
        <begin position="672"/>
        <end position="688"/>
    </location>
</feature>
<feature type="region of interest" description="Disordered" evidence="5">
    <location>
        <begin position="644"/>
        <end position="704"/>
    </location>
</feature>
<dbReference type="Proteomes" id="UP000245699">
    <property type="component" value="Unassembled WGS sequence"/>
</dbReference>
<dbReference type="InterPro" id="IPR019787">
    <property type="entry name" value="Znf_PHD-finger"/>
</dbReference>
<feature type="region of interest" description="Disordered" evidence="5">
    <location>
        <begin position="142"/>
        <end position="174"/>
    </location>
</feature>
<reference evidence="7 8" key="1">
    <citation type="journal article" date="2018" name="MBio">
        <title>Comparative Genomics Reveals the Core Gene Toolbox for the Fungus-Insect Symbiosis.</title>
        <authorList>
            <person name="Wang Y."/>
            <person name="Stata M."/>
            <person name="Wang W."/>
            <person name="Stajich J.E."/>
            <person name="White M.M."/>
            <person name="Moncalvo J.M."/>
        </authorList>
    </citation>
    <scope>NUCLEOTIDE SEQUENCE [LARGE SCALE GENOMIC DNA]</scope>
    <source>
        <strain evidence="7 8">AUS-77-4</strain>
    </source>
</reference>
<evidence type="ECO:0000256" key="3">
    <source>
        <dbReference type="ARBA" id="ARBA00022833"/>
    </source>
</evidence>
<gene>
    <name evidence="7" type="ORF">BB559_003950</name>
</gene>
<proteinExistence type="predicted"/>
<accession>A0A2T9YHM4</accession>
<feature type="compositionally biased region" description="Basic residues" evidence="5">
    <location>
        <begin position="44"/>
        <end position="56"/>
    </location>
</feature>
<dbReference type="InterPro" id="IPR011011">
    <property type="entry name" value="Znf_FYVE_PHD"/>
</dbReference>
<keyword evidence="2 4" id="KW-0863">Zinc-finger</keyword>
<organism evidence="7 8">
    <name type="scientific">Furculomyces boomerangus</name>
    <dbReference type="NCBI Taxonomy" id="61424"/>
    <lineage>
        <taxon>Eukaryota</taxon>
        <taxon>Fungi</taxon>
        <taxon>Fungi incertae sedis</taxon>
        <taxon>Zoopagomycota</taxon>
        <taxon>Kickxellomycotina</taxon>
        <taxon>Harpellomycetes</taxon>
        <taxon>Harpellales</taxon>
        <taxon>Harpellaceae</taxon>
        <taxon>Furculomyces</taxon>
    </lineage>
</organism>
<evidence type="ECO:0000259" key="6">
    <source>
        <dbReference type="PROSITE" id="PS50016"/>
    </source>
</evidence>
<dbReference type="PROSITE" id="PS50016">
    <property type="entry name" value="ZF_PHD_2"/>
    <property type="match status" value="1"/>
</dbReference>
<feature type="domain" description="PHD-type" evidence="6">
    <location>
        <begin position="76"/>
        <end position="127"/>
    </location>
</feature>
<feature type="compositionally biased region" description="Basic and acidic residues" evidence="5">
    <location>
        <begin position="881"/>
        <end position="899"/>
    </location>
</feature>
<evidence type="ECO:0000256" key="2">
    <source>
        <dbReference type="ARBA" id="ARBA00022771"/>
    </source>
</evidence>
<dbReference type="InterPro" id="IPR019786">
    <property type="entry name" value="Zinc_finger_PHD-type_CS"/>
</dbReference>
<sequence length="2280" mass="255892">MSENHFKTNLSPNSPISEDSVETEITPEYLIQLKLETQIDNKSKLPKQKPKQKPKLRNKEIKQSRSQKKTKQTYASVFCQLCGDHAGNGMSIMCSECNEPFHEHCVSVTNDMLGENGLFSCQTCVLQYPRRQRSVGTYLMDGKQITNKNSKQPKSLPGRKKSANSTIGKLNKPDKSRKSIVSEWVSEVNFEYEQNYDMSAQYSSKNNNSTSNFSSGFGINNQFPNNSANQNAESDIDVEECPVCDMECTCGFAASNTTPAAISDNYLTETVTTKPNDINNFESSKSNSPNNFDQIPSIELQTEYLHKRTSPNTKVEMLASDMKNLEVDEYKPNHFTNNIDMYITSDNTLGNQAHNILEKDSLMEETMNSSLVNNSLKSLNSFSKALSSGIVETKSVLNILETVDSKIMKNTFDSTKTLENQNQYTEPSLEKNSDYSQTFLPQINDNGIVTEKTLVSSETHNNSNSNVFLIDDNTKNQTPIKKEQHNGQINNENISSLGINSHKETDKPHQIMSGSIGYKATYSENKVNKLISEDTNNIERNNLISDGVKNEHEKFFPVSLPFEETYENTTNTNIKPEAFSNINTGGHKPNSDIDTNNSKNFKHDEFNAIIDDEFEEINISEDLGGNDSLYEDFDFSLKKNNKSLKRKNNFSTNDNSIPVPRKRGRPPKNPKLSPTNITGVSNKLLENTSNNGKKLSKNKSKIQAPKQKNLKQIQSINKFRSAFDHGIKNNKKDIFIKNSGNLFSNISNKGLESDLDDEIINITDISTDSEVCDTKAVQNIISLDSQATSKNDPILNYSESSVLSSLESEDFSDDSDILNQEEHFLVRSDIYGFSSSDMIGMSEASISDFSVSGSRYDRNKKYTKKAQKKKQKSGNKNIFKLKNDSKSKAEPNVKPDKRKNLASKNIKSGIRNNVNAHTSKRNNNVNEKNLKGYLSDKSQGLNGWGFDNTNDMKDDANDEVFYMAVRHQDFGYEISGYSDSEDYENSIVYNSDSISVEGIEFDHNGDKAILYGNPDAFTSEDQSQITSGSDIDSEENIDVGEMDDFGDIEGIIGPESGFSSAGLGFSNHDGYFDSEDSEDEELTFRKVENPNQFGEQNITGTDSDREEALLQMHLEQLRAVREICPAHSGNSMSIQNSNVSDFDDIDSDDEICSDFSYSDMNKSNFSDSFDNLENEHKTHKDRSFNEKIHKDSFLRKKHIEPKPLLFTRSDPIIENSSKDLYNDSVEFYSSYCEPSSDERPLVKNSDTSSDEDDFYDQNEDAHLIMNSKHIYKDNFTDQSDYGFIKNDSRIEVEGSFEFTKRRNSDWDPIEKSGFNVAANVALWDDINMDDASLALGLAMSLEQNNSQNNTNNRDMNNQEVSGKQPQPLVIPATNEVGEQDDPIDGMVSVNLIPKKNSSVVDGWLVSSYNNKKIGEVRSFPASVLNERTTEGSALNNGDFDNRNENSLNSVCDSTSDNQIKSSILPQWVSDLVAGEGQISNGFNDYDFGQTSNKSDMTKTPVLVCQPNDKDIDMKSPPIGSNISDLKTAQIPYTNIYEDMEVQANTELRKFSDSTMDIDIGTSTNTDMNDTYKRPEISTTPKSDAFCNTEIGVKSNLESLIPNYNILPEHSLVENMNKCHEKTTPNCTNNNLSNVNIADDLKSSGNFFSLGKRNEPASHNSQAIESVIEPNNTSRREVSDAFKNSSILLPAVQISWIDQISELVDTDALILSTPKLNPKAENNFSISDEKEISFKLQSEKQYDNQQNLLKSELENKKGNDGSYCAEASNFSKSESVPNNKLSSSFSNPADERILNGNNVFESKRQSNLSSHNKLHEQSKKFIIDLDENNKNRDDRGNNSNKFDSEISRFDRIPVNVFRQSRYLASSHKKTPQAFSMSFKTKNLFNTSAGGDITKSFSNPLMLGDGLYRISSLKNSSTLQNVKENLSVNSLSHSVENNTTQKSGQRNKSLNQKISISGKSGGKSSSKKPTKIFKDDYSNVQIHGNFGALLSPVELSKLKKRFLVSKSTFSHHHYHHHHYHKDSIMIIKNNSHHKSGKIYENTHSFKHSGTKLENKFGRSLIGKTSSGKVLKDLKPFFKKEHSFPPESSTVLGHIQNSLIDSSTLVYGKKMNYHPKDELHKLKSSKSSKKVVFEGDMSEDQVYYDKMDVENGLSSDNKPNHYDIDGFDDSDTDDISRFSEDSSSYSNNITGNRVYANRFKNNAQSSRYNRNQFLNFETSKRSSGFNIETVPNSNGVDFGFKVNNVLGFNLEETDFDYFAGHENKSIGSIFTPPNSPSNGNTIL</sequence>
<feature type="compositionally biased region" description="Low complexity" evidence="5">
    <location>
        <begin position="1951"/>
        <end position="1962"/>
    </location>
</feature>
<dbReference type="EMBL" id="MBFT01000395">
    <property type="protein sequence ID" value="PVU91848.1"/>
    <property type="molecule type" value="Genomic_DNA"/>
</dbReference>
<protein>
    <recommendedName>
        <fullName evidence="6">PHD-type domain-containing protein</fullName>
    </recommendedName>
</protein>
<feature type="region of interest" description="Disordered" evidence="5">
    <location>
        <begin position="859"/>
        <end position="902"/>
    </location>
</feature>
<dbReference type="SMART" id="SM00249">
    <property type="entry name" value="PHD"/>
    <property type="match status" value="1"/>
</dbReference>
<feature type="region of interest" description="Disordered" evidence="5">
    <location>
        <begin position="1344"/>
        <end position="1365"/>
    </location>
</feature>
<feature type="region of interest" description="Disordered" evidence="5">
    <location>
        <begin position="580"/>
        <end position="599"/>
    </location>
</feature>
<feature type="region of interest" description="Disordered" evidence="5">
    <location>
        <begin position="1231"/>
        <end position="1254"/>
    </location>
</feature>
<feature type="compositionally biased region" description="Polar residues" evidence="5">
    <location>
        <begin position="1928"/>
        <end position="1950"/>
    </location>
</feature>
<dbReference type="Gene3D" id="3.30.40.10">
    <property type="entry name" value="Zinc/RING finger domain, C3HC4 (zinc finger)"/>
    <property type="match status" value="1"/>
</dbReference>